<evidence type="ECO:0000256" key="1">
    <source>
        <dbReference type="SAM" id="MobiDB-lite"/>
    </source>
</evidence>
<dbReference type="InterPro" id="IPR029071">
    <property type="entry name" value="Ubiquitin-like_domsf"/>
</dbReference>
<dbReference type="PANTHER" id="PTHR10677">
    <property type="entry name" value="UBIQUILIN"/>
    <property type="match status" value="1"/>
</dbReference>
<dbReference type="Pfam" id="PF00240">
    <property type="entry name" value="ubiquitin"/>
    <property type="match status" value="1"/>
</dbReference>
<dbReference type="FunFam" id="1.10.260.100:FF:000001">
    <property type="entry name" value="Ubiquilin 1"/>
    <property type="match status" value="1"/>
</dbReference>
<dbReference type="InterPro" id="IPR015496">
    <property type="entry name" value="Ubiquilin"/>
</dbReference>
<sequence length="517" mass="54740">MSSNSDITVNIRLNSTVRFTLPSCTLQTTLGQVKEMISELEASGRVEPSRQRIIFKGRVLREDAQTLAEVGFEDNQTLHLVKGAAAASASSSSNNDAPSTTTANPASTNTTNMGGMPGMMGMGGGGMPSMEQMNATMQNPLFQNLMDNMLSNPETLTALMQTNPQMQQMMENNPQLRHALEDPAVLRQAMQAMRNPDYMQQMMRNQDLAMSQIENMPGGFNHLRRMYEDVQEPMMDAMSGSAAAAGSSGAGSGSGSSSSGSGANNNGTPGRGAMPNPWGAPSASTSTSTTGATNNNNNTAAATPFGNMGMGGAGMMPNMNMNLDQTISMLENPAIRSMMDSLTSDPETFRRMTEANPMFQQMVRDNPAMSSMMSNPQMMRSMLDPVNLRAMQQMQNAMQTLQQNNAVNPAMNMNPWGAAGNLAGAAPVSNTNATAAGSGLDFSNLLNPAAATASSSSSSSTPSMMNMPSVVPASTRYADQINALVNMGFADRDANARALEACGGNINRAVEWLLSRS</sequence>
<gene>
    <name evidence="4" type="ORF">LDAN0321_LOCUS7012</name>
</gene>
<dbReference type="SMART" id="SM00165">
    <property type="entry name" value="UBA"/>
    <property type="match status" value="1"/>
</dbReference>
<dbReference type="Gene3D" id="1.10.8.10">
    <property type="entry name" value="DNA helicase RuvA subunit, C-terminal domain"/>
    <property type="match status" value="1"/>
</dbReference>
<protein>
    <recommendedName>
        <fullName evidence="5">Ubiquilin</fullName>
    </recommendedName>
</protein>
<dbReference type="AlphaFoldDB" id="A0A7S2NZK6"/>
<evidence type="ECO:0000313" key="4">
    <source>
        <dbReference type="EMBL" id="CAD9569843.1"/>
    </source>
</evidence>
<feature type="domain" description="UBA" evidence="2">
    <location>
        <begin position="472"/>
        <end position="516"/>
    </location>
</feature>
<proteinExistence type="predicted"/>
<dbReference type="SUPFAM" id="SSF46934">
    <property type="entry name" value="UBA-like"/>
    <property type="match status" value="1"/>
</dbReference>
<dbReference type="Pfam" id="PF23195">
    <property type="entry name" value="UBQLN1"/>
    <property type="match status" value="2"/>
</dbReference>
<evidence type="ECO:0000259" key="2">
    <source>
        <dbReference type="PROSITE" id="PS50030"/>
    </source>
</evidence>
<dbReference type="PROSITE" id="PS50030">
    <property type="entry name" value="UBA"/>
    <property type="match status" value="1"/>
</dbReference>
<accession>A0A7S2NZK6</accession>
<feature type="domain" description="Ubiquitin-like" evidence="3">
    <location>
        <begin position="7"/>
        <end position="81"/>
    </location>
</feature>
<dbReference type="InterPro" id="IPR006636">
    <property type="entry name" value="STI1_HS-bd"/>
</dbReference>
<evidence type="ECO:0008006" key="5">
    <source>
        <dbReference type="Google" id="ProtNLM"/>
    </source>
</evidence>
<dbReference type="Gene3D" id="1.10.260.100">
    <property type="match status" value="1"/>
</dbReference>
<feature type="compositionally biased region" description="Low complexity" evidence="1">
    <location>
        <begin position="282"/>
        <end position="301"/>
    </location>
</feature>
<name>A0A7S2NZK6_9STRA</name>
<dbReference type="InterPro" id="IPR000626">
    <property type="entry name" value="Ubiquitin-like_dom"/>
</dbReference>
<dbReference type="InterPro" id="IPR009060">
    <property type="entry name" value="UBA-like_sf"/>
</dbReference>
<dbReference type="Gene3D" id="3.10.20.90">
    <property type="entry name" value="Phosphatidylinositol 3-kinase Catalytic Subunit, Chain A, domain 1"/>
    <property type="match status" value="1"/>
</dbReference>
<reference evidence="4" key="1">
    <citation type="submission" date="2021-01" db="EMBL/GenBank/DDBJ databases">
        <authorList>
            <person name="Corre E."/>
            <person name="Pelletier E."/>
            <person name="Niang G."/>
            <person name="Scheremetjew M."/>
            <person name="Finn R."/>
            <person name="Kale V."/>
            <person name="Holt S."/>
            <person name="Cochrane G."/>
            <person name="Meng A."/>
            <person name="Brown T."/>
            <person name="Cohen L."/>
        </authorList>
    </citation>
    <scope>NUCLEOTIDE SEQUENCE</scope>
    <source>
        <strain evidence="4">B650</strain>
    </source>
</reference>
<dbReference type="Pfam" id="PF00627">
    <property type="entry name" value="UBA"/>
    <property type="match status" value="1"/>
</dbReference>
<dbReference type="SUPFAM" id="SSF54236">
    <property type="entry name" value="Ubiquitin-like"/>
    <property type="match status" value="1"/>
</dbReference>
<dbReference type="PROSITE" id="PS50053">
    <property type="entry name" value="UBIQUITIN_2"/>
    <property type="match status" value="1"/>
</dbReference>
<dbReference type="GO" id="GO:0005829">
    <property type="term" value="C:cytosol"/>
    <property type="evidence" value="ECO:0007669"/>
    <property type="project" value="TreeGrafter"/>
</dbReference>
<dbReference type="InterPro" id="IPR015940">
    <property type="entry name" value="UBA"/>
</dbReference>
<feature type="region of interest" description="Disordered" evidence="1">
    <location>
        <begin position="237"/>
        <end position="301"/>
    </location>
</feature>
<feature type="compositionally biased region" description="Low complexity" evidence="1">
    <location>
        <begin position="88"/>
        <end position="114"/>
    </location>
</feature>
<organism evidence="4">
    <name type="scientific">Leptocylindrus danicus</name>
    <dbReference type="NCBI Taxonomy" id="163516"/>
    <lineage>
        <taxon>Eukaryota</taxon>
        <taxon>Sar</taxon>
        <taxon>Stramenopiles</taxon>
        <taxon>Ochrophyta</taxon>
        <taxon>Bacillariophyta</taxon>
        <taxon>Coscinodiscophyceae</taxon>
        <taxon>Chaetocerotophycidae</taxon>
        <taxon>Leptocylindrales</taxon>
        <taxon>Leptocylindraceae</taxon>
        <taxon>Leptocylindrus</taxon>
    </lineage>
</organism>
<dbReference type="PANTHER" id="PTHR10677:SF3">
    <property type="entry name" value="FI07626P-RELATED"/>
    <property type="match status" value="1"/>
</dbReference>
<evidence type="ECO:0000259" key="3">
    <source>
        <dbReference type="PROSITE" id="PS50053"/>
    </source>
</evidence>
<dbReference type="GO" id="GO:0006511">
    <property type="term" value="P:ubiquitin-dependent protein catabolic process"/>
    <property type="evidence" value="ECO:0007669"/>
    <property type="project" value="TreeGrafter"/>
</dbReference>
<dbReference type="GO" id="GO:0031593">
    <property type="term" value="F:polyubiquitin modification-dependent protein binding"/>
    <property type="evidence" value="ECO:0007669"/>
    <property type="project" value="TreeGrafter"/>
</dbReference>
<dbReference type="SMART" id="SM00213">
    <property type="entry name" value="UBQ"/>
    <property type="match status" value="1"/>
</dbReference>
<dbReference type="SMART" id="SM00727">
    <property type="entry name" value="STI1"/>
    <property type="match status" value="4"/>
</dbReference>
<feature type="region of interest" description="Disordered" evidence="1">
    <location>
        <begin position="88"/>
        <end position="115"/>
    </location>
</feature>
<dbReference type="EMBL" id="HBGY01011071">
    <property type="protein sequence ID" value="CAD9569843.1"/>
    <property type="molecule type" value="Transcribed_RNA"/>
</dbReference>